<evidence type="ECO:0000313" key="6">
    <source>
        <dbReference type="Proteomes" id="UP001642360"/>
    </source>
</evidence>
<dbReference type="Pfam" id="PF08718">
    <property type="entry name" value="GLTP"/>
    <property type="match status" value="1"/>
</dbReference>
<dbReference type="Proteomes" id="UP001642360">
    <property type="component" value="Unassembled WGS sequence"/>
</dbReference>
<sequence>MVIDALTEASKSIDTLEALIDHDIEHNCAKVSNSNSRDLVRVKRSIDMLRIIFVQILIQRGNSIIGPVSIAYEQVFAPYHGWTIKTAVSTALYTLPSLARVLKKLNESEDSAMVQMQNYVTASAPVIQYIENLFHSRESGDVVLGLV</sequence>
<evidence type="ECO:0000259" key="4">
    <source>
        <dbReference type="Pfam" id="PF08718"/>
    </source>
</evidence>
<keyword evidence="3" id="KW-0445">Lipid transport</keyword>
<dbReference type="FunFam" id="1.10.3520.10:FF:000005">
    <property type="entry name" value="Accelerated cell death 11"/>
    <property type="match status" value="1"/>
</dbReference>
<evidence type="ECO:0000256" key="2">
    <source>
        <dbReference type="ARBA" id="ARBA00022448"/>
    </source>
</evidence>
<feature type="domain" description="Glycolipid transfer protein" evidence="4">
    <location>
        <begin position="6"/>
        <end position="107"/>
    </location>
</feature>
<keyword evidence="2" id="KW-0813">Transport</keyword>
<evidence type="ECO:0000256" key="3">
    <source>
        <dbReference type="ARBA" id="ARBA00023055"/>
    </source>
</evidence>
<protein>
    <recommendedName>
        <fullName evidence="4">Glycolipid transfer protein domain-containing protein</fullName>
    </recommendedName>
</protein>
<gene>
    <name evidence="5" type="ORF">ILEXP_LOCUS15969</name>
</gene>
<dbReference type="PANTHER" id="PTHR10219:SF43">
    <property type="entry name" value="GLYCOLIPID TRANSFER PROTEIN DOMAIN-CONTAINING PROTEIN"/>
    <property type="match status" value="1"/>
</dbReference>
<dbReference type="GO" id="GO:0120016">
    <property type="term" value="F:sphingolipid transfer activity"/>
    <property type="evidence" value="ECO:0007669"/>
    <property type="project" value="UniProtKB-ARBA"/>
</dbReference>
<evidence type="ECO:0000313" key="5">
    <source>
        <dbReference type="EMBL" id="CAK9148042.1"/>
    </source>
</evidence>
<dbReference type="InterPro" id="IPR014830">
    <property type="entry name" value="Glycolipid_transfer_prot_dom"/>
</dbReference>
<dbReference type="EMBL" id="CAUOFW020001724">
    <property type="protein sequence ID" value="CAK9148042.1"/>
    <property type="molecule type" value="Genomic_DNA"/>
</dbReference>
<comment type="similarity">
    <text evidence="1">Belongs to the GLTP family.</text>
</comment>
<accession>A0ABC8RT86</accession>
<proteinExistence type="inferred from homology"/>
<keyword evidence="6" id="KW-1185">Reference proteome</keyword>
<dbReference type="AlphaFoldDB" id="A0ABC8RT86"/>
<dbReference type="GO" id="GO:0120014">
    <property type="term" value="F:phospholipid transfer activity"/>
    <property type="evidence" value="ECO:0007669"/>
    <property type="project" value="UniProtKB-ARBA"/>
</dbReference>
<name>A0ABC8RT86_9AQUA</name>
<reference evidence="5 6" key="1">
    <citation type="submission" date="2024-02" db="EMBL/GenBank/DDBJ databases">
        <authorList>
            <person name="Vignale AGUSTIN F."/>
            <person name="Sosa J E."/>
            <person name="Modenutti C."/>
        </authorList>
    </citation>
    <scope>NUCLEOTIDE SEQUENCE [LARGE SCALE GENOMIC DNA]</scope>
</reference>
<dbReference type="Gene3D" id="1.10.3520.10">
    <property type="entry name" value="Glycolipid transfer protein"/>
    <property type="match status" value="1"/>
</dbReference>
<dbReference type="InterPro" id="IPR036497">
    <property type="entry name" value="GLTP_sf"/>
</dbReference>
<organism evidence="5 6">
    <name type="scientific">Ilex paraguariensis</name>
    <name type="common">yerba mate</name>
    <dbReference type="NCBI Taxonomy" id="185542"/>
    <lineage>
        <taxon>Eukaryota</taxon>
        <taxon>Viridiplantae</taxon>
        <taxon>Streptophyta</taxon>
        <taxon>Embryophyta</taxon>
        <taxon>Tracheophyta</taxon>
        <taxon>Spermatophyta</taxon>
        <taxon>Magnoliopsida</taxon>
        <taxon>eudicotyledons</taxon>
        <taxon>Gunneridae</taxon>
        <taxon>Pentapetalae</taxon>
        <taxon>asterids</taxon>
        <taxon>campanulids</taxon>
        <taxon>Aquifoliales</taxon>
        <taxon>Aquifoliaceae</taxon>
        <taxon>Ilex</taxon>
    </lineage>
</organism>
<comment type="caution">
    <text evidence="5">The sequence shown here is derived from an EMBL/GenBank/DDBJ whole genome shotgun (WGS) entry which is preliminary data.</text>
</comment>
<evidence type="ECO:0000256" key="1">
    <source>
        <dbReference type="ARBA" id="ARBA00007148"/>
    </source>
</evidence>
<dbReference type="PANTHER" id="PTHR10219">
    <property type="entry name" value="GLYCOLIPID TRANSFER PROTEIN-RELATED"/>
    <property type="match status" value="1"/>
</dbReference>
<dbReference type="SUPFAM" id="SSF110004">
    <property type="entry name" value="Glycolipid transfer protein, GLTP"/>
    <property type="match status" value="1"/>
</dbReference>